<dbReference type="RefSeq" id="WP_111930958.1">
    <property type="nucleotide sequence ID" value="NZ_CADFFP010000006.1"/>
</dbReference>
<accession>A0A329CX13</accession>
<dbReference type="OrthoDB" id="9132222at2"/>
<sequence length="106" mass="11617">MFKFIARVFRNRSATVMTTRRAQWAAVKAVAALSGDHSLLASIADAEQRARDVIANTYGAEALARLSDKQSDELAGVALRFIEASAEYSVSFEVHQELARIIYSPA</sequence>
<dbReference type="Proteomes" id="UP000248918">
    <property type="component" value="Unassembled WGS sequence"/>
</dbReference>
<evidence type="ECO:0000313" key="2">
    <source>
        <dbReference type="Proteomes" id="UP000248918"/>
    </source>
</evidence>
<comment type="caution">
    <text evidence="1">The sequence shown here is derived from an EMBL/GenBank/DDBJ whole genome shotgun (WGS) entry which is preliminary data.</text>
</comment>
<dbReference type="EMBL" id="QLTK01000005">
    <property type="protein sequence ID" value="RAS35295.1"/>
    <property type="molecule type" value="Genomic_DNA"/>
</dbReference>
<gene>
    <name evidence="1" type="ORF">BX591_10514</name>
</gene>
<organism evidence="1 2">
    <name type="scientific">Paraburkholderia bryophila</name>
    <dbReference type="NCBI Taxonomy" id="420952"/>
    <lineage>
        <taxon>Bacteria</taxon>
        <taxon>Pseudomonadati</taxon>
        <taxon>Pseudomonadota</taxon>
        <taxon>Betaproteobacteria</taxon>
        <taxon>Burkholderiales</taxon>
        <taxon>Burkholderiaceae</taxon>
        <taxon>Paraburkholderia</taxon>
    </lineage>
</organism>
<dbReference type="AlphaFoldDB" id="A0A329CX13"/>
<proteinExistence type="predicted"/>
<name>A0A329CX13_9BURK</name>
<evidence type="ECO:0000313" key="1">
    <source>
        <dbReference type="EMBL" id="RAS35295.1"/>
    </source>
</evidence>
<reference evidence="1 2" key="1">
    <citation type="submission" date="2018-06" db="EMBL/GenBank/DDBJ databases">
        <title>Genomic Encyclopedia of Type Strains, Phase III (KMG-III): the genomes of soil and plant-associated and newly described type strains.</title>
        <authorList>
            <person name="Whitman W."/>
        </authorList>
    </citation>
    <scope>NUCLEOTIDE SEQUENCE [LARGE SCALE GENOMIC DNA]</scope>
    <source>
        <strain evidence="1 2">LMG 23644</strain>
    </source>
</reference>
<protein>
    <submittedName>
        <fullName evidence="1">Uncharacterized protein</fullName>
    </submittedName>
</protein>